<feature type="domain" description="ABC transporter" evidence="5">
    <location>
        <begin position="2"/>
        <end position="233"/>
    </location>
</feature>
<dbReference type="RefSeq" id="WP_014253911.1">
    <property type="nucleotide sequence ID" value="NC_016627.1"/>
</dbReference>
<dbReference type="GO" id="GO:0005524">
    <property type="term" value="F:ATP binding"/>
    <property type="evidence" value="ECO:0007669"/>
    <property type="project" value="UniProtKB-KW"/>
</dbReference>
<dbReference type="SMART" id="SM00382">
    <property type="entry name" value="AAA"/>
    <property type="match status" value="1"/>
</dbReference>
<dbReference type="InterPro" id="IPR050763">
    <property type="entry name" value="ABC_transporter_ATP-binding"/>
</dbReference>
<dbReference type="PROSITE" id="PS00211">
    <property type="entry name" value="ABC_TRANSPORTER_1"/>
    <property type="match status" value="1"/>
</dbReference>
<organism evidence="6 7">
    <name type="scientific">Acetivibrio clariflavus (strain DSM 19732 / NBRC 101661 / EBR45)</name>
    <name type="common">Clostridium clariflavum</name>
    <dbReference type="NCBI Taxonomy" id="720554"/>
    <lineage>
        <taxon>Bacteria</taxon>
        <taxon>Bacillati</taxon>
        <taxon>Bacillota</taxon>
        <taxon>Clostridia</taxon>
        <taxon>Eubacteriales</taxon>
        <taxon>Oscillospiraceae</taxon>
        <taxon>Acetivibrio</taxon>
    </lineage>
</organism>
<dbReference type="GO" id="GO:0016887">
    <property type="term" value="F:ATP hydrolysis activity"/>
    <property type="evidence" value="ECO:0007669"/>
    <property type="project" value="InterPro"/>
</dbReference>
<accession>G8LTT4</accession>
<evidence type="ECO:0000256" key="3">
    <source>
        <dbReference type="ARBA" id="ARBA00022741"/>
    </source>
</evidence>
<dbReference type="KEGG" id="ccl:Clocl_0569"/>
<protein>
    <submittedName>
        <fullName evidence="6">ABC-type Na+ transport system, ATPase component</fullName>
    </submittedName>
</protein>
<name>G8LTT4_ACECE</name>
<keyword evidence="2" id="KW-0813">Transport</keyword>
<dbReference type="InterPro" id="IPR017871">
    <property type="entry name" value="ABC_transporter-like_CS"/>
</dbReference>
<dbReference type="OrthoDB" id="9804819at2"/>
<dbReference type="SUPFAM" id="SSF52540">
    <property type="entry name" value="P-loop containing nucleoside triphosphate hydrolases"/>
    <property type="match status" value="1"/>
</dbReference>
<evidence type="ECO:0000313" key="7">
    <source>
        <dbReference type="Proteomes" id="UP000005435"/>
    </source>
</evidence>
<dbReference type="InterPro" id="IPR003593">
    <property type="entry name" value="AAA+_ATPase"/>
</dbReference>
<dbReference type="Proteomes" id="UP000005435">
    <property type="component" value="Chromosome"/>
</dbReference>
<dbReference type="HOGENOM" id="CLU_000604_1_2_9"/>
<evidence type="ECO:0000256" key="2">
    <source>
        <dbReference type="ARBA" id="ARBA00022448"/>
    </source>
</evidence>
<dbReference type="PROSITE" id="PS50893">
    <property type="entry name" value="ABC_TRANSPORTER_2"/>
    <property type="match status" value="1"/>
</dbReference>
<dbReference type="STRING" id="720554.Clocl_0569"/>
<dbReference type="Gene3D" id="3.40.50.300">
    <property type="entry name" value="P-loop containing nucleotide triphosphate hydrolases"/>
    <property type="match status" value="1"/>
</dbReference>
<proteinExistence type="inferred from homology"/>
<gene>
    <name evidence="6" type="ordered locus">Clocl_0569</name>
</gene>
<sequence>MIKVENLTKQFGTFTAVNKVSFEVEKGEIFGLLGENGAGKTTTLRMLATMLKPTSGTASMAGFDIISQPEKVRTKIGILFGGETGLYDRLTCEENIAYFGMLNDMSRDRINDRIKALAKAFGMEEYIRKRAGKLSKGMKQKVAFARAIIHDPDIMLFDEPTSGLDVSAIKDVHDFIRICKNEGKTIVFSSHTMSEVEKLCDKIAIINKGELIEKGKVKEIKQKYGCDSLEDIFIQLVGDKNES</sequence>
<reference evidence="7" key="1">
    <citation type="submission" date="2011-12" db="EMBL/GenBank/DDBJ databases">
        <title>Complete sequence of Clostridium clariflavum DSM 19732.</title>
        <authorList>
            <consortium name="US DOE Joint Genome Institute"/>
            <person name="Lucas S."/>
            <person name="Han J."/>
            <person name="Lapidus A."/>
            <person name="Cheng J.-F."/>
            <person name="Goodwin L."/>
            <person name="Pitluck S."/>
            <person name="Peters L."/>
            <person name="Teshima H."/>
            <person name="Detter J.C."/>
            <person name="Han C."/>
            <person name="Tapia R."/>
            <person name="Land M."/>
            <person name="Hauser L."/>
            <person name="Kyrpides N."/>
            <person name="Ivanova N."/>
            <person name="Pagani I."/>
            <person name="Kitzmiller T."/>
            <person name="Lynd L."/>
            <person name="Izquierdo J."/>
            <person name="Woyke T."/>
        </authorList>
    </citation>
    <scope>NUCLEOTIDE SEQUENCE [LARGE SCALE GENOMIC DNA]</scope>
    <source>
        <strain evidence="7">DSM 19732 / NBRC 101661 / EBR45</strain>
    </source>
</reference>
<evidence type="ECO:0000256" key="1">
    <source>
        <dbReference type="ARBA" id="ARBA00005417"/>
    </source>
</evidence>
<dbReference type="PANTHER" id="PTHR42711:SF5">
    <property type="entry name" value="ABC TRANSPORTER ATP-BINDING PROTEIN NATA"/>
    <property type="match status" value="1"/>
</dbReference>
<evidence type="ECO:0000259" key="5">
    <source>
        <dbReference type="PROSITE" id="PS50893"/>
    </source>
</evidence>
<keyword evidence="4" id="KW-0067">ATP-binding</keyword>
<keyword evidence="3" id="KW-0547">Nucleotide-binding</keyword>
<dbReference type="eggNOG" id="COG4555">
    <property type="taxonomic scope" value="Bacteria"/>
</dbReference>
<dbReference type="PANTHER" id="PTHR42711">
    <property type="entry name" value="ABC TRANSPORTER ATP-BINDING PROTEIN"/>
    <property type="match status" value="1"/>
</dbReference>
<evidence type="ECO:0000313" key="6">
    <source>
        <dbReference type="EMBL" id="AEV67280.1"/>
    </source>
</evidence>
<keyword evidence="7" id="KW-1185">Reference proteome</keyword>
<dbReference type="Pfam" id="PF00005">
    <property type="entry name" value="ABC_tran"/>
    <property type="match status" value="1"/>
</dbReference>
<evidence type="ECO:0000256" key="4">
    <source>
        <dbReference type="ARBA" id="ARBA00022840"/>
    </source>
</evidence>
<dbReference type="AlphaFoldDB" id="G8LTT4"/>
<dbReference type="InterPro" id="IPR003439">
    <property type="entry name" value="ABC_transporter-like_ATP-bd"/>
</dbReference>
<dbReference type="InterPro" id="IPR027417">
    <property type="entry name" value="P-loop_NTPase"/>
</dbReference>
<dbReference type="EMBL" id="CP003065">
    <property type="protein sequence ID" value="AEV67280.1"/>
    <property type="molecule type" value="Genomic_DNA"/>
</dbReference>
<reference evidence="6 7" key="2">
    <citation type="journal article" date="2012" name="Stand. Genomic Sci.">
        <title>Complete Genome Sequence of Clostridium clariflavum DSM 19732.</title>
        <authorList>
            <person name="Izquierdo J.A."/>
            <person name="Goodwin L."/>
            <person name="Davenport K.W."/>
            <person name="Teshima H."/>
            <person name="Bruce D."/>
            <person name="Detter C."/>
            <person name="Tapia R."/>
            <person name="Han S."/>
            <person name="Land M."/>
            <person name="Hauser L."/>
            <person name="Jeffries C.D."/>
            <person name="Han J."/>
            <person name="Pitluck S."/>
            <person name="Nolan M."/>
            <person name="Chen A."/>
            <person name="Huntemann M."/>
            <person name="Mavromatis K."/>
            <person name="Mikhailova N."/>
            <person name="Liolios K."/>
            <person name="Woyke T."/>
            <person name="Lynd L.R."/>
        </authorList>
    </citation>
    <scope>NUCLEOTIDE SEQUENCE [LARGE SCALE GENOMIC DNA]</scope>
    <source>
        <strain evidence="7">DSM 19732 / NBRC 101661 / EBR45</strain>
    </source>
</reference>
<comment type="similarity">
    <text evidence="1">Belongs to the ABC transporter superfamily.</text>
</comment>